<proteinExistence type="predicted"/>
<dbReference type="OrthoDB" id="5826594at2759"/>
<name>A0A2A2KZL7_9BILA</name>
<evidence type="ECO:0000256" key="2">
    <source>
        <dbReference type="SAM" id="Phobius"/>
    </source>
</evidence>
<keyword evidence="3" id="KW-0732">Signal</keyword>
<feature type="compositionally biased region" description="Basic and acidic residues" evidence="1">
    <location>
        <begin position="504"/>
        <end position="549"/>
    </location>
</feature>
<feature type="region of interest" description="Disordered" evidence="1">
    <location>
        <begin position="344"/>
        <end position="385"/>
    </location>
</feature>
<gene>
    <name evidence="4" type="ORF">WR25_09417</name>
</gene>
<feature type="region of interest" description="Disordered" evidence="1">
    <location>
        <begin position="29"/>
        <end position="55"/>
    </location>
</feature>
<keyword evidence="2" id="KW-1133">Transmembrane helix</keyword>
<accession>A0A2A2KZL7</accession>
<feature type="compositionally biased region" description="Basic and acidic residues" evidence="1">
    <location>
        <begin position="462"/>
        <end position="476"/>
    </location>
</feature>
<feature type="compositionally biased region" description="Acidic residues" evidence="1">
    <location>
        <begin position="31"/>
        <end position="43"/>
    </location>
</feature>
<evidence type="ECO:0000313" key="4">
    <source>
        <dbReference type="EMBL" id="PAV79446.1"/>
    </source>
</evidence>
<feature type="compositionally biased region" description="Low complexity" evidence="1">
    <location>
        <begin position="477"/>
        <end position="489"/>
    </location>
</feature>
<dbReference type="AlphaFoldDB" id="A0A2A2KZL7"/>
<evidence type="ECO:0000256" key="1">
    <source>
        <dbReference type="SAM" id="MobiDB-lite"/>
    </source>
</evidence>
<evidence type="ECO:0000256" key="3">
    <source>
        <dbReference type="SAM" id="SignalP"/>
    </source>
</evidence>
<keyword evidence="2" id="KW-0472">Membrane</keyword>
<feature type="signal peptide" evidence="3">
    <location>
        <begin position="1"/>
        <end position="26"/>
    </location>
</feature>
<feature type="compositionally biased region" description="Low complexity" evidence="1">
    <location>
        <begin position="344"/>
        <end position="356"/>
    </location>
</feature>
<keyword evidence="5" id="KW-1185">Reference proteome</keyword>
<comment type="caution">
    <text evidence="4">The sequence shown here is derived from an EMBL/GenBank/DDBJ whole genome shotgun (WGS) entry which is preliminary data.</text>
</comment>
<evidence type="ECO:0008006" key="6">
    <source>
        <dbReference type="Google" id="ProtNLM"/>
    </source>
</evidence>
<dbReference type="STRING" id="2018661.A0A2A2KZL7"/>
<feature type="region of interest" description="Disordered" evidence="1">
    <location>
        <begin position="439"/>
        <end position="549"/>
    </location>
</feature>
<dbReference type="Proteomes" id="UP000218231">
    <property type="component" value="Unassembled WGS sequence"/>
</dbReference>
<dbReference type="EMBL" id="LIAE01007418">
    <property type="protein sequence ID" value="PAV79446.1"/>
    <property type="molecule type" value="Genomic_DNA"/>
</dbReference>
<organism evidence="4 5">
    <name type="scientific">Diploscapter pachys</name>
    <dbReference type="NCBI Taxonomy" id="2018661"/>
    <lineage>
        <taxon>Eukaryota</taxon>
        <taxon>Metazoa</taxon>
        <taxon>Ecdysozoa</taxon>
        <taxon>Nematoda</taxon>
        <taxon>Chromadorea</taxon>
        <taxon>Rhabditida</taxon>
        <taxon>Rhabditina</taxon>
        <taxon>Rhabditomorpha</taxon>
        <taxon>Rhabditoidea</taxon>
        <taxon>Rhabditidae</taxon>
        <taxon>Diploscapter</taxon>
    </lineage>
</organism>
<evidence type="ECO:0000313" key="5">
    <source>
        <dbReference type="Proteomes" id="UP000218231"/>
    </source>
</evidence>
<feature type="chain" id="PRO_5013353550" description="VWFA domain-containing protein" evidence="3">
    <location>
        <begin position="27"/>
        <end position="549"/>
    </location>
</feature>
<keyword evidence="2" id="KW-0812">Transmembrane</keyword>
<feature type="transmembrane region" description="Helical" evidence="2">
    <location>
        <begin position="406"/>
        <end position="431"/>
    </location>
</feature>
<reference evidence="4 5" key="1">
    <citation type="journal article" date="2017" name="Curr. Biol.">
        <title>Genome architecture and evolution of a unichromosomal asexual nematode.</title>
        <authorList>
            <person name="Fradin H."/>
            <person name="Zegar C."/>
            <person name="Gutwein M."/>
            <person name="Lucas J."/>
            <person name="Kovtun M."/>
            <person name="Corcoran D."/>
            <person name="Baugh L.R."/>
            <person name="Kiontke K."/>
            <person name="Gunsalus K."/>
            <person name="Fitch D.H."/>
            <person name="Piano F."/>
        </authorList>
    </citation>
    <scope>NUCLEOTIDE SEQUENCE [LARGE SCALE GENOMIC DNA]</scope>
    <source>
        <strain evidence="4">PF1309</strain>
    </source>
</reference>
<sequence length="549" mass="61187">MGSLLQQSLLLTAFLCLLLPLQPLFAQVTDDTSEEDDDDDDDTVQNPQCLPKPYSGSEAAKKVQFVFVLDQTKTSRKAKRIRYLYKAIGCEVPVHGDYQLAVARISPDDVQIGDFVSSDQFAEELFSESDFGDSSGQTACQKFHLTLNKLKEKVQEKADSHVHLVMSSEGEQNDDCSLHKAFLDFFRSSANREFLHFDGILISNSTRGSSNGMRVKIDSYDRINPNRASLVEFKHVTDGKNARELRKQYQPWINSALALKHEKEDFDGDANVKIRNRTEMQSSSTQTATTEMELKIVYMENETTSPPAGNVNSSTDGLPLLFTILSISSDASVVSNQSTSELATASEIETSSEISSPEQLTEDVLTTEKTTSSGNEQTTTTEEEDNDVLVDKGGLAANKNWLQRNWAILLVILLILLIILAILCILCFLICRKRKDKNKYEKEKPPNSQLPVGSAELGTAEAAKRESKVEKKEGRSKSTAGVVVAGGKSKPVKKKVVDPTTTPIERKYTPMKVSSREPTEKELRRQPHKSYEEAWGPEEKPDELKFEID</sequence>
<protein>
    <recommendedName>
        <fullName evidence="6">VWFA domain-containing protein</fullName>
    </recommendedName>
</protein>